<dbReference type="GO" id="GO:0005524">
    <property type="term" value="F:ATP binding"/>
    <property type="evidence" value="ECO:0007669"/>
    <property type="project" value="UniProtKB-KW"/>
</dbReference>
<dbReference type="SUPFAM" id="SSF56059">
    <property type="entry name" value="Glutathione synthetase ATP-binding domain-like"/>
    <property type="match status" value="1"/>
</dbReference>
<evidence type="ECO:0000256" key="5">
    <source>
        <dbReference type="ARBA" id="ARBA00022840"/>
    </source>
</evidence>
<evidence type="ECO:0000256" key="9">
    <source>
        <dbReference type="SAM" id="MobiDB-lite"/>
    </source>
</evidence>
<evidence type="ECO:0000256" key="2">
    <source>
        <dbReference type="ARBA" id="ARBA00022490"/>
    </source>
</evidence>
<comment type="subcellular location">
    <subcellularLocation>
        <location evidence="1">Cytoplasm</location>
        <location evidence="1">Cytoskeleton</location>
        <location evidence="1">Flagellum axoneme</location>
    </subcellularLocation>
</comment>
<dbReference type="STRING" id="75743.A0A401NWI4"/>
<feature type="compositionally biased region" description="Polar residues" evidence="9">
    <location>
        <begin position="544"/>
        <end position="554"/>
    </location>
</feature>
<organism evidence="10 11">
    <name type="scientific">Scyliorhinus torazame</name>
    <name type="common">Cloudy catshark</name>
    <name type="synonym">Catulus torazame</name>
    <dbReference type="NCBI Taxonomy" id="75743"/>
    <lineage>
        <taxon>Eukaryota</taxon>
        <taxon>Metazoa</taxon>
        <taxon>Chordata</taxon>
        <taxon>Craniata</taxon>
        <taxon>Vertebrata</taxon>
        <taxon>Chondrichthyes</taxon>
        <taxon>Elasmobranchii</taxon>
        <taxon>Galeomorphii</taxon>
        <taxon>Galeoidea</taxon>
        <taxon>Carcharhiniformes</taxon>
        <taxon>Scyliorhinidae</taxon>
        <taxon>Scyliorhinus</taxon>
    </lineage>
</organism>
<dbReference type="PROSITE" id="PS51221">
    <property type="entry name" value="TTL"/>
    <property type="match status" value="1"/>
</dbReference>
<dbReference type="Gene3D" id="3.30.470.20">
    <property type="entry name" value="ATP-grasp fold, B domain"/>
    <property type="match status" value="1"/>
</dbReference>
<dbReference type="FunFam" id="3.30.470.20:FF:000032">
    <property type="entry name" value="tubulin monoglycylase TTLL3 isoform X2"/>
    <property type="match status" value="1"/>
</dbReference>
<gene>
    <name evidence="10" type="ORF">scyTo_0013432</name>
</gene>
<evidence type="ECO:0000256" key="8">
    <source>
        <dbReference type="ARBA" id="ARBA00048944"/>
    </source>
</evidence>
<proteinExistence type="predicted"/>
<dbReference type="Proteomes" id="UP000288216">
    <property type="component" value="Unassembled WGS sequence"/>
</dbReference>
<comment type="caution">
    <text evidence="10">The sequence shown here is derived from an EMBL/GenBank/DDBJ whole genome shotgun (WGS) entry which is preliminary data.</text>
</comment>
<keyword evidence="6" id="KW-0966">Cell projection</keyword>
<dbReference type="GO" id="GO:0060271">
    <property type="term" value="P:cilium assembly"/>
    <property type="evidence" value="ECO:0007669"/>
    <property type="project" value="TreeGrafter"/>
</dbReference>
<keyword evidence="7" id="KW-0206">Cytoskeleton</keyword>
<feature type="compositionally biased region" description="Acidic residues" evidence="9">
    <location>
        <begin position="19"/>
        <end position="32"/>
    </location>
</feature>
<evidence type="ECO:0000313" key="11">
    <source>
        <dbReference type="Proteomes" id="UP000288216"/>
    </source>
</evidence>
<keyword evidence="6" id="KW-0282">Flagellum</keyword>
<dbReference type="GO" id="GO:0003341">
    <property type="term" value="P:cilium movement"/>
    <property type="evidence" value="ECO:0007669"/>
    <property type="project" value="TreeGrafter"/>
</dbReference>
<dbReference type="OMA" id="PRCYRIA"/>
<dbReference type="PANTHER" id="PTHR45870:SF2">
    <property type="entry name" value="TUBULIN MONOGLYCYLASE TTLL3"/>
    <property type="match status" value="1"/>
</dbReference>
<dbReference type="GO" id="GO:0005930">
    <property type="term" value="C:axoneme"/>
    <property type="evidence" value="ECO:0007669"/>
    <property type="project" value="TreeGrafter"/>
</dbReference>
<accession>A0A401NWI4</accession>
<evidence type="ECO:0000256" key="4">
    <source>
        <dbReference type="ARBA" id="ARBA00022741"/>
    </source>
</evidence>
<dbReference type="AlphaFoldDB" id="A0A401NWI4"/>
<dbReference type="GO" id="GO:0015630">
    <property type="term" value="C:microtubule cytoskeleton"/>
    <property type="evidence" value="ECO:0007669"/>
    <property type="project" value="TreeGrafter"/>
</dbReference>
<evidence type="ECO:0000256" key="1">
    <source>
        <dbReference type="ARBA" id="ARBA00004611"/>
    </source>
</evidence>
<dbReference type="Pfam" id="PF03133">
    <property type="entry name" value="TTL"/>
    <property type="match status" value="1"/>
</dbReference>
<name>A0A401NWI4_SCYTO</name>
<reference evidence="10 11" key="1">
    <citation type="journal article" date="2018" name="Nat. Ecol. Evol.">
        <title>Shark genomes provide insights into elasmobranch evolution and the origin of vertebrates.</title>
        <authorList>
            <person name="Hara Y"/>
            <person name="Yamaguchi K"/>
            <person name="Onimaru K"/>
            <person name="Kadota M"/>
            <person name="Koyanagi M"/>
            <person name="Keeley SD"/>
            <person name="Tatsumi K"/>
            <person name="Tanaka K"/>
            <person name="Motone F"/>
            <person name="Kageyama Y"/>
            <person name="Nozu R"/>
            <person name="Adachi N"/>
            <person name="Nishimura O"/>
            <person name="Nakagawa R"/>
            <person name="Tanegashima C"/>
            <person name="Kiyatake I"/>
            <person name="Matsumoto R"/>
            <person name="Murakumo K"/>
            <person name="Nishida K"/>
            <person name="Terakita A"/>
            <person name="Kuratani S"/>
            <person name="Sato K"/>
            <person name="Hyodo S Kuraku.S."/>
        </authorList>
    </citation>
    <scope>NUCLEOTIDE SEQUENCE [LARGE SCALE GENOMIC DNA]</scope>
</reference>
<evidence type="ECO:0000256" key="7">
    <source>
        <dbReference type="ARBA" id="ARBA00023212"/>
    </source>
</evidence>
<dbReference type="PANTHER" id="PTHR45870">
    <property type="entry name" value="TUBULIN MONOGLYCYLASE TTLL3"/>
    <property type="match status" value="1"/>
</dbReference>
<keyword evidence="5" id="KW-0067">ATP-binding</keyword>
<evidence type="ECO:0000313" key="10">
    <source>
        <dbReference type="EMBL" id="GCB65231.1"/>
    </source>
</evidence>
<dbReference type="InterPro" id="IPR051437">
    <property type="entry name" value="TTLL_monoglycylase"/>
</dbReference>
<protein>
    <submittedName>
        <fullName evidence="10">Uncharacterized protein</fullName>
    </submittedName>
</protein>
<keyword evidence="4" id="KW-0547">Nucleotide-binding</keyword>
<evidence type="ECO:0000256" key="6">
    <source>
        <dbReference type="ARBA" id="ARBA00022846"/>
    </source>
</evidence>
<feature type="compositionally biased region" description="Basic residues" evidence="9">
    <location>
        <begin position="577"/>
        <end position="595"/>
    </location>
</feature>
<feature type="region of interest" description="Disordered" evidence="9">
    <location>
        <begin position="534"/>
        <end position="595"/>
    </location>
</feature>
<keyword evidence="3" id="KW-0436">Ligase</keyword>
<dbReference type="OrthoDB" id="202825at2759"/>
<feature type="compositionally biased region" description="Basic and acidic residues" evidence="9">
    <location>
        <begin position="33"/>
        <end position="46"/>
    </location>
</feature>
<keyword evidence="2" id="KW-0963">Cytoplasm</keyword>
<dbReference type="GO" id="GO:0070736">
    <property type="term" value="F:protein-glycine ligase activity, initiating"/>
    <property type="evidence" value="ECO:0007669"/>
    <property type="project" value="TreeGrafter"/>
</dbReference>
<comment type="catalytic activity">
    <reaction evidence="8">
        <text>L-glutamyl-[protein] + glycine + ATP = glycyl-L-glutamyl-[protein] + ADP + phosphate + H(+)</text>
        <dbReference type="Rhea" id="RHEA:67180"/>
        <dbReference type="Rhea" id="RHEA-COMP:10208"/>
        <dbReference type="Rhea" id="RHEA-COMP:17207"/>
        <dbReference type="ChEBI" id="CHEBI:15378"/>
        <dbReference type="ChEBI" id="CHEBI:29973"/>
        <dbReference type="ChEBI" id="CHEBI:30616"/>
        <dbReference type="ChEBI" id="CHEBI:43474"/>
        <dbReference type="ChEBI" id="CHEBI:57305"/>
        <dbReference type="ChEBI" id="CHEBI:167890"/>
        <dbReference type="ChEBI" id="CHEBI:456216"/>
    </reaction>
    <physiologicalReaction direction="left-to-right" evidence="8">
        <dbReference type="Rhea" id="RHEA:67181"/>
    </physiologicalReaction>
</comment>
<dbReference type="InterPro" id="IPR004344">
    <property type="entry name" value="TTL/TTLL_fam"/>
</dbReference>
<keyword evidence="11" id="KW-1185">Reference proteome</keyword>
<keyword evidence="6" id="KW-0969">Cilium</keyword>
<dbReference type="EMBL" id="BFAA01006858">
    <property type="protein sequence ID" value="GCB65231.1"/>
    <property type="molecule type" value="Genomic_DNA"/>
</dbReference>
<feature type="compositionally biased region" description="Low complexity" evidence="9">
    <location>
        <begin position="567"/>
        <end position="576"/>
    </location>
</feature>
<sequence>MPKPPKSPQKKDRIINGENDLDDCVGDSDGCDFDEKQGDEKDHSDDPDNIYNITAGLCVNLRNFQWFNGVNPDTFFPRCYRIAVEEEKQSFIEDFRMTAARSILKWVVELKKKSDMANKGHDWRERTSRSSVMEEVQVARCSRSPDEGEMWHDGEGATIQNWKIYAAVCENMLKQLQEANSQLKMEGMHNIWIVKPGAQSRGRGIICMNRLEQIVKLVYGQTTLITDGKWVVQKYIEHPLLIYGTKFDMRQWFLVTDWNPVTIWYYKDCYLRFSTQAFSLDNLDTAIHLCNNSIQKHFVTSSHRHPLVPRDNMWSSSQFKDYLNKNGFENIWEDIISPGMKKAIVNTMQVMQDIVKPRKNSFELYGADFLLGEDFKPWLIEINCSPTMSASTPVTATLCSNVQEDTIKVVIDRKNEKTCDTGGFELLYKQCTMAIPLYLGINLLVEGSSIKKPPVPIQRSQSNGLRNISETVQKICGLAPQNHPDILNDDINKADNFEDFKNRDCPKMCSSLGRSKPSVLDSIPEFAKRSLHSNNDTIAKDPNNILQDNGSSDNCSKEKRLDVTTNSSKIKVSSVSKHLHKTRNTTYNRKKARKLSSPKVLGTSIVKAWDEMQEMKNNIAETAQATECENDTDSDDKVEQDYEVPRLSKTEGIRKTGKQRLQPKSKISQMSMSMKHLILPNRQILRDPFHVNLKCLSLDMLNFKDRQHSRSSTASDSNRVKAIHEKSTSLRYSYNSPRLQLKDQNIPQLHITGLQPPFKASSDISSKYIETHKNATSHLFNIKKHLLTSSFPLFQ</sequence>
<feature type="region of interest" description="Disordered" evidence="9">
    <location>
        <begin position="1"/>
        <end position="47"/>
    </location>
</feature>
<evidence type="ECO:0000256" key="3">
    <source>
        <dbReference type="ARBA" id="ARBA00022598"/>
    </source>
</evidence>